<evidence type="ECO:0000256" key="1">
    <source>
        <dbReference type="ARBA" id="ARBA00004141"/>
    </source>
</evidence>
<organism evidence="6 7">
    <name type="scientific">Habropoda laboriosa</name>
    <dbReference type="NCBI Taxonomy" id="597456"/>
    <lineage>
        <taxon>Eukaryota</taxon>
        <taxon>Metazoa</taxon>
        <taxon>Ecdysozoa</taxon>
        <taxon>Arthropoda</taxon>
        <taxon>Hexapoda</taxon>
        <taxon>Insecta</taxon>
        <taxon>Pterygota</taxon>
        <taxon>Neoptera</taxon>
        <taxon>Endopterygota</taxon>
        <taxon>Hymenoptera</taxon>
        <taxon>Apocrita</taxon>
        <taxon>Aculeata</taxon>
        <taxon>Apoidea</taxon>
        <taxon>Anthophila</taxon>
        <taxon>Apidae</taxon>
        <taxon>Habropoda</taxon>
    </lineage>
</organism>
<dbReference type="GO" id="GO:0035869">
    <property type="term" value="C:ciliary transition zone"/>
    <property type="evidence" value="ECO:0007669"/>
    <property type="project" value="TreeGrafter"/>
</dbReference>
<keyword evidence="4 5" id="KW-0472">Membrane</keyword>
<name>A0A0L7R6W0_9HYME</name>
<keyword evidence="3 5" id="KW-1133">Transmembrane helix</keyword>
<protein>
    <submittedName>
        <fullName evidence="6">Transmembrane protein 17B</fullName>
    </submittedName>
</protein>
<dbReference type="PANTHER" id="PTHR13531">
    <property type="entry name" value="GEO07735P1-RELATED-RELATED"/>
    <property type="match status" value="1"/>
</dbReference>
<dbReference type="OrthoDB" id="311720at2759"/>
<keyword evidence="2 5" id="KW-0812">Transmembrane</keyword>
<accession>A0A0L7R6W0</accession>
<proteinExistence type="predicted"/>
<evidence type="ECO:0000256" key="2">
    <source>
        <dbReference type="ARBA" id="ARBA00022692"/>
    </source>
</evidence>
<dbReference type="Pfam" id="PF09799">
    <property type="entry name" value="Transmemb_17"/>
    <property type="match status" value="1"/>
</dbReference>
<evidence type="ECO:0000313" key="6">
    <source>
        <dbReference type="EMBL" id="KOC66610.1"/>
    </source>
</evidence>
<dbReference type="STRING" id="597456.A0A0L7R6W0"/>
<dbReference type="InterPro" id="IPR019184">
    <property type="entry name" value="Uncharacterised_TM-17"/>
</dbReference>
<reference evidence="6 7" key="1">
    <citation type="submission" date="2015-07" db="EMBL/GenBank/DDBJ databases">
        <title>The genome of Habropoda laboriosa.</title>
        <authorList>
            <person name="Pan H."/>
            <person name="Kapheim K."/>
        </authorList>
    </citation>
    <scope>NUCLEOTIDE SEQUENCE [LARGE SCALE GENOMIC DNA]</scope>
    <source>
        <strain evidence="6">0110345459</strain>
    </source>
</reference>
<feature type="transmembrane region" description="Helical" evidence="5">
    <location>
        <begin position="63"/>
        <end position="85"/>
    </location>
</feature>
<dbReference type="Proteomes" id="UP000053825">
    <property type="component" value="Unassembled WGS sequence"/>
</dbReference>
<evidence type="ECO:0000256" key="5">
    <source>
        <dbReference type="SAM" id="Phobius"/>
    </source>
</evidence>
<dbReference type="PANTHER" id="PTHR13531:SF6">
    <property type="entry name" value="TMEM (HUMAN TRANSMEMBRANE PROTEIN) HOMOLOG"/>
    <property type="match status" value="1"/>
</dbReference>
<comment type="subcellular location">
    <subcellularLocation>
        <location evidence="1">Membrane</location>
        <topology evidence="1">Multi-pass membrane protein</topology>
    </subcellularLocation>
</comment>
<evidence type="ECO:0000313" key="7">
    <source>
        <dbReference type="Proteomes" id="UP000053825"/>
    </source>
</evidence>
<feature type="transmembrane region" description="Helical" evidence="5">
    <location>
        <begin position="33"/>
        <end position="51"/>
    </location>
</feature>
<feature type="transmembrane region" description="Helical" evidence="5">
    <location>
        <begin position="130"/>
        <end position="154"/>
    </location>
</feature>
<evidence type="ECO:0000256" key="3">
    <source>
        <dbReference type="ARBA" id="ARBA00022989"/>
    </source>
</evidence>
<dbReference type="GO" id="GO:0016020">
    <property type="term" value="C:membrane"/>
    <property type="evidence" value="ECO:0007669"/>
    <property type="project" value="UniProtKB-SubCell"/>
</dbReference>
<gene>
    <name evidence="6" type="ORF">WH47_09003</name>
</gene>
<dbReference type="GO" id="GO:1905515">
    <property type="term" value="P:non-motile cilium assembly"/>
    <property type="evidence" value="ECO:0007669"/>
    <property type="project" value="TreeGrafter"/>
</dbReference>
<feature type="transmembrane region" description="Helical" evidence="5">
    <location>
        <begin position="97"/>
        <end position="118"/>
    </location>
</feature>
<sequence length="168" mass="19015">MSKFTATDIINETCLKLMYHNRNETRSNLPFQIALYINAWLFPLWLLSIIINLNAKYDSLTNVYRLIIVAVFLILSISGSLKLYLGYIGNLAGKIPELASCWLISILIQLPLVMFLLLDHGLLSHSSETFINSVMVCLLLVEVITGTIALTNLANCRAKTFYLMHVYN</sequence>
<dbReference type="EMBL" id="KQ414646">
    <property type="protein sequence ID" value="KOC66610.1"/>
    <property type="molecule type" value="Genomic_DNA"/>
</dbReference>
<evidence type="ECO:0000256" key="4">
    <source>
        <dbReference type="ARBA" id="ARBA00023136"/>
    </source>
</evidence>
<dbReference type="AlphaFoldDB" id="A0A0L7R6W0"/>
<keyword evidence="7" id="KW-1185">Reference proteome</keyword>